<dbReference type="AlphaFoldDB" id="A0A0D6R7C8"/>
<organism evidence="5">
    <name type="scientific">Araucaria cunninghamii</name>
    <name type="common">Hoop pine</name>
    <name type="synonym">Moreton Bay pine</name>
    <dbReference type="NCBI Taxonomy" id="56994"/>
    <lineage>
        <taxon>Eukaryota</taxon>
        <taxon>Viridiplantae</taxon>
        <taxon>Streptophyta</taxon>
        <taxon>Embryophyta</taxon>
        <taxon>Tracheophyta</taxon>
        <taxon>Spermatophyta</taxon>
        <taxon>Pinopsida</taxon>
        <taxon>Pinidae</taxon>
        <taxon>Conifers II</taxon>
        <taxon>Araucariales</taxon>
        <taxon>Araucariaceae</taxon>
        <taxon>Araucaria</taxon>
    </lineage>
</organism>
<name>A0A0D6R7C8_ARACU</name>
<dbReference type="CDD" id="cd06464">
    <property type="entry name" value="ACD_sHsps-like"/>
    <property type="match status" value="1"/>
</dbReference>
<dbReference type="PANTHER" id="PTHR46733">
    <property type="entry name" value="26.5 KDA HEAT SHOCK PROTEIN, MITOCHONDRIAL"/>
    <property type="match status" value="1"/>
</dbReference>
<keyword evidence="1" id="KW-0346">Stress response</keyword>
<dbReference type="SUPFAM" id="SSF49764">
    <property type="entry name" value="HSP20-like chaperones"/>
    <property type="match status" value="1"/>
</dbReference>
<accession>A0A0D6R7C8</accession>
<evidence type="ECO:0000259" key="4">
    <source>
        <dbReference type="PROSITE" id="PS01031"/>
    </source>
</evidence>
<evidence type="ECO:0000256" key="2">
    <source>
        <dbReference type="PROSITE-ProRule" id="PRU00285"/>
    </source>
</evidence>
<protein>
    <recommendedName>
        <fullName evidence="4">SHSP domain-containing protein</fullName>
    </recommendedName>
</protein>
<dbReference type="PANTHER" id="PTHR46733:SF4">
    <property type="entry name" value="HEAT SHOCK PROTEIN 21, CHLOROPLASTIC"/>
    <property type="match status" value="1"/>
</dbReference>
<dbReference type="EMBL" id="GCKF01019031">
    <property type="protein sequence ID" value="JAG98744.1"/>
    <property type="molecule type" value="Transcribed_RNA"/>
</dbReference>
<evidence type="ECO:0000256" key="3">
    <source>
        <dbReference type="RuleBase" id="RU003616"/>
    </source>
</evidence>
<sequence length="204" mass="22745">MAAKNSLRNLIPSIKKCLSPLPRGEFVGLRGLSTSAVKDYSPNEDSAMDIDRSSRQAPLSNRDQLFSDVWDPLFSSRRLGNLMNMADLFFDNVFVGDVGGRRARKPWDVVEDKDALQLRLDMPGLGKEDVSVHVEEGALVIKGEAQGDAELDGSGRRYSSRIDIPAKLYKLDEIKAEMKNGMLKIRVPRVREEEIKTVINVAVD</sequence>
<reference evidence="5" key="1">
    <citation type="submission" date="2015-03" db="EMBL/GenBank/DDBJ databases">
        <title>A transcriptome of Araucaria cunninghamii, an australian fine timber species.</title>
        <authorList>
            <person name="Jing Yi C.J.Y."/>
            <person name="Yin San L.Y.S."/>
            <person name="Abdul Karim S.S."/>
            <person name="Wan Azmi N.N."/>
            <person name="Hercus R.R."/>
            <person name="Croft L.L."/>
        </authorList>
    </citation>
    <scope>NUCLEOTIDE SEQUENCE</scope>
    <source>
        <strain evidence="5">MI0301</strain>
        <tissue evidence="5">Leaf</tissue>
    </source>
</reference>
<dbReference type="GO" id="GO:0009408">
    <property type="term" value="P:response to heat"/>
    <property type="evidence" value="ECO:0007669"/>
    <property type="project" value="InterPro"/>
</dbReference>
<dbReference type="InterPro" id="IPR002068">
    <property type="entry name" value="A-crystallin/Hsp20_dom"/>
</dbReference>
<dbReference type="Pfam" id="PF00011">
    <property type="entry name" value="HSP20"/>
    <property type="match status" value="1"/>
</dbReference>
<comment type="similarity">
    <text evidence="2 3">Belongs to the small heat shock protein (HSP20) family.</text>
</comment>
<proteinExistence type="inferred from homology"/>
<evidence type="ECO:0000256" key="1">
    <source>
        <dbReference type="ARBA" id="ARBA00023016"/>
    </source>
</evidence>
<dbReference type="PROSITE" id="PS01031">
    <property type="entry name" value="SHSP"/>
    <property type="match status" value="1"/>
</dbReference>
<dbReference type="InterPro" id="IPR008978">
    <property type="entry name" value="HSP20-like_chaperone"/>
</dbReference>
<evidence type="ECO:0000313" key="5">
    <source>
        <dbReference type="EMBL" id="JAG98744.1"/>
    </source>
</evidence>
<feature type="domain" description="SHSP" evidence="4">
    <location>
        <begin position="98"/>
        <end position="204"/>
    </location>
</feature>
<dbReference type="InterPro" id="IPR044587">
    <property type="entry name" value="HSP21-like"/>
</dbReference>
<dbReference type="Gene3D" id="2.60.40.790">
    <property type="match status" value="1"/>
</dbReference>